<evidence type="ECO:0000313" key="7">
    <source>
        <dbReference type="Proteomes" id="UP001320119"/>
    </source>
</evidence>
<evidence type="ECO:0000256" key="3">
    <source>
        <dbReference type="ARBA" id="ARBA00023163"/>
    </source>
</evidence>
<dbReference type="PRINTS" id="PR00032">
    <property type="entry name" value="HTHARAC"/>
</dbReference>
<protein>
    <recommendedName>
        <fullName evidence="5">HTH araC/xylS-type domain-containing protein</fullName>
    </recommendedName>
</protein>
<keyword evidence="4" id="KW-0472">Membrane</keyword>
<proteinExistence type="predicted"/>
<dbReference type="RefSeq" id="WP_236983126.1">
    <property type="nucleotide sequence ID" value="NZ_AP023086.1"/>
</dbReference>
<dbReference type="Pfam" id="PF12833">
    <property type="entry name" value="HTH_18"/>
    <property type="match status" value="1"/>
</dbReference>
<dbReference type="InterPro" id="IPR018060">
    <property type="entry name" value="HTH_AraC"/>
</dbReference>
<gene>
    <name evidence="6" type="ORF">MARGE09_P2835</name>
</gene>
<keyword evidence="4" id="KW-0812">Transmembrane</keyword>
<evidence type="ECO:0000256" key="2">
    <source>
        <dbReference type="ARBA" id="ARBA00023125"/>
    </source>
</evidence>
<sequence length="386" mass="43325">MSDFYRKTAVVFSTLFLFSAIVAVICIKQSYLEVLLFPAQNSDLKWFASAHSDSQTNGESTVVLHEKEERLSYSFMLSPAAPAPYAGVSLALGSLEPFKPSIDLSMYSTLTFNAACDTASTLTVTVNTLDSSITVPDDPLSYRPAVAHFSCKAGGSNADIDLRRLEVPSWWLRAQQIDLANRQYFLAKASHMNFGISSQTPMHQTTQVIIERLRLQGRAWAWVFSLIAVLVVIWAGFIFWWLKFYTQSMIEMLSEKSKNDEQLYVKRELKLESQGDKNKNAVLAYMSEQYTNPELNVELAVSALGINRSKMNAILKEVVGLTFSAYLNKLRLIEAARLLAESESINVAEIAYSVGYNNVSYFNKLFKDEYSCTPKVYKSLLQSESA</sequence>
<organism evidence="6 7">
    <name type="scientific">Marinagarivorans cellulosilyticus</name>
    <dbReference type="NCBI Taxonomy" id="2721545"/>
    <lineage>
        <taxon>Bacteria</taxon>
        <taxon>Pseudomonadati</taxon>
        <taxon>Pseudomonadota</taxon>
        <taxon>Gammaproteobacteria</taxon>
        <taxon>Cellvibrionales</taxon>
        <taxon>Cellvibrionaceae</taxon>
        <taxon>Marinagarivorans</taxon>
    </lineage>
</organism>
<accession>A0AAN1WJB0</accession>
<dbReference type="AlphaFoldDB" id="A0AAN1WJB0"/>
<dbReference type="PROSITE" id="PS01124">
    <property type="entry name" value="HTH_ARAC_FAMILY_2"/>
    <property type="match status" value="1"/>
</dbReference>
<evidence type="ECO:0000256" key="1">
    <source>
        <dbReference type="ARBA" id="ARBA00023015"/>
    </source>
</evidence>
<dbReference type="InterPro" id="IPR020449">
    <property type="entry name" value="Tscrpt_reg_AraC-type_HTH"/>
</dbReference>
<keyword evidence="7" id="KW-1185">Reference proteome</keyword>
<dbReference type="Proteomes" id="UP001320119">
    <property type="component" value="Chromosome"/>
</dbReference>
<dbReference type="KEGG" id="marq:MARGE09_P2835"/>
<name>A0AAN1WJB0_9GAMM</name>
<dbReference type="SMART" id="SM00342">
    <property type="entry name" value="HTH_ARAC"/>
    <property type="match status" value="1"/>
</dbReference>
<evidence type="ECO:0000256" key="4">
    <source>
        <dbReference type="SAM" id="Phobius"/>
    </source>
</evidence>
<keyword evidence="1" id="KW-0805">Transcription regulation</keyword>
<dbReference type="PANTHER" id="PTHR43280:SF27">
    <property type="entry name" value="TRANSCRIPTIONAL REGULATOR MTLR"/>
    <property type="match status" value="1"/>
</dbReference>
<dbReference type="GO" id="GO:0003700">
    <property type="term" value="F:DNA-binding transcription factor activity"/>
    <property type="evidence" value="ECO:0007669"/>
    <property type="project" value="InterPro"/>
</dbReference>
<evidence type="ECO:0000313" key="6">
    <source>
        <dbReference type="EMBL" id="BCD98634.1"/>
    </source>
</evidence>
<dbReference type="EMBL" id="AP023086">
    <property type="protein sequence ID" value="BCD98634.1"/>
    <property type="molecule type" value="Genomic_DNA"/>
</dbReference>
<dbReference type="SUPFAM" id="SSF46689">
    <property type="entry name" value="Homeodomain-like"/>
    <property type="match status" value="1"/>
</dbReference>
<feature type="transmembrane region" description="Helical" evidence="4">
    <location>
        <begin position="219"/>
        <end position="242"/>
    </location>
</feature>
<dbReference type="InterPro" id="IPR009057">
    <property type="entry name" value="Homeodomain-like_sf"/>
</dbReference>
<keyword evidence="2" id="KW-0238">DNA-binding</keyword>
<evidence type="ECO:0000259" key="5">
    <source>
        <dbReference type="PROSITE" id="PS01124"/>
    </source>
</evidence>
<keyword evidence="3" id="KW-0804">Transcription</keyword>
<dbReference type="GO" id="GO:0043565">
    <property type="term" value="F:sequence-specific DNA binding"/>
    <property type="evidence" value="ECO:0007669"/>
    <property type="project" value="InterPro"/>
</dbReference>
<reference evidence="6 7" key="1">
    <citation type="journal article" date="2022" name="IScience">
        <title>An ultrasensitive nanofiber-based assay for enzymatic hydrolysis and deep-sea microbial degradation of cellulose.</title>
        <authorList>
            <person name="Tsudome M."/>
            <person name="Tachioka M."/>
            <person name="Miyazaki M."/>
            <person name="Uchimura K."/>
            <person name="Tsuda M."/>
            <person name="Takaki Y."/>
            <person name="Deguchi S."/>
        </authorList>
    </citation>
    <scope>NUCLEOTIDE SEQUENCE [LARGE SCALE GENOMIC DNA]</scope>
    <source>
        <strain evidence="6 7">GE09</strain>
    </source>
</reference>
<dbReference type="PANTHER" id="PTHR43280">
    <property type="entry name" value="ARAC-FAMILY TRANSCRIPTIONAL REGULATOR"/>
    <property type="match status" value="1"/>
</dbReference>
<feature type="domain" description="HTH araC/xylS-type" evidence="5">
    <location>
        <begin position="280"/>
        <end position="380"/>
    </location>
</feature>
<dbReference type="InterPro" id="IPR018062">
    <property type="entry name" value="HTH_AraC-typ_CS"/>
</dbReference>
<dbReference type="PROSITE" id="PS00041">
    <property type="entry name" value="HTH_ARAC_FAMILY_1"/>
    <property type="match status" value="1"/>
</dbReference>
<dbReference type="Gene3D" id="1.10.10.60">
    <property type="entry name" value="Homeodomain-like"/>
    <property type="match status" value="2"/>
</dbReference>
<keyword evidence="4" id="KW-1133">Transmembrane helix</keyword>